<dbReference type="OrthoDB" id="79452at2759"/>
<dbReference type="SUPFAM" id="SSF48350">
    <property type="entry name" value="GTPase activation domain, GAP"/>
    <property type="match status" value="1"/>
</dbReference>
<gene>
    <name evidence="8" type="ORF">EVEC_LOCUS1156</name>
</gene>
<dbReference type="Pfam" id="PF07653">
    <property type="entry name" value="SH3_2"/>
    <property type="match status" value="1"/>
</dbReference>
<dbReference type="STRING" id="51028.A0A158Q9A3"/>
<dbReference type="SMART" id="SM00326">
    <property type="entry name" value="SH3"/>
    <property type="match status" value="1"/>
</dbReference>
<protein>
    <submittedName>
        <fullName evidence="10">Rho-GAP domain-containing protein</fullName>
    </submittedName>
</protein>
<reference evidence="10" key="1">
    <citation type="submission" date="2016-04" db="UniProtKB">
        <authorList>
            <consortium name="WormBaseParasite"/>
        </authorList>
    </citation>
    <scope>IDENTIFICATION</scope>
</reference>
<dbReference type="Gene3D" id="1.10.555.10">
    <property type="entry name" value="Rho GTPase activation protein"/>
    <property type="match status" value="1"/>
</dbReference>
<feature type="compositionally biased region" description="Polar residues" evidence="5">
    <location>
        <begin position="650"/>
        <end position="662"/>
    </location>
</feature>
<keyword evidence="2 4" id="KW-0728">SH3 domain</keyword>
<dbReference type="InterPro" id="IPR008936">
    <property type="entry name" value="Rho_GTPase_activation_prot"/>
</dbReference>
<dbReference type="InterPro" id="IPR036871">
    <property type="entry name" value="PX_dom_sf"/>
</dbReference>
<dbReference type="Proteomes" id="UP000274131">
    <property type="component" value="Unassembled WGS sequence"/>
</dbReference>
<dbReference type="PROSITE" id="PS50238">
    <property type="entry name" value="RHOGAP"/>
    <property type="match status" value="1"/>
</dbReference>
<dbReference type="EMBL" id="UXUI01007176">
    <property type="protein sequence ID" value="VDD86013.1"/>
    <property type="molecule type" value="Genomic_DNA"/>
</dbReference>
<evidence type="ECO:0000256" key="1">
    <source>
        <dbReference type="ARBA" id="ARBA00008795"/>
    </source>
</evidence>
<evidence type="ECO:0000256" key="2">
    <source>
        <dbReference type="ARBA" id="ARBA00022443"/>
    </source>
</evidence>
<keyword evidence="9" id="KW-1185">Reference proteome</keyword>
<evidence type="ECO:0000256" key="3">
    <source>
        <dbReference type="ARBA" id="ARBA00022468"/>
    </source>
</evidence>
<feature type="region of interest" description="Disordered" evidence="5">
    <location>
        <begin position="628"/>
        <end position="664"/>
    </location>
</feature>
<sequence length="750" mass="84650">MKYQVNSRLCVLVKAVTRIKKLAEQSHFHYKNVELGPVGVRLLSAKYVAGEGQLAIEVESNNTKWTVHRTFSQLCEFDCQLHRCVFDRNHSKLCELSEVTVNEENLLSLVEKYLQRVSQLTGSLIKCFPVLRFLEVDSKGNRFLPAEETAINTPAIATAIVTKDYTARNSSEISLKIGDIVSVIQKYPPRSDGICWWKAKLTITNSVDNSTDIDSRYKVPVGLFPSDCAQLFDGKSELNNGTPKTKAKRASRPRERSLIRVFLKRNPPQHIIPVFGTDLIEYLQKTGHDVPIILKKCVEVIESYGIVTGVYRQCGIQSNVQKLRNAFDCGLISDVFNESILRDVHCVSSLLKQYFRQLPNPLFTFTLYSQFILAYETRDETRTDKFKTVIEKLPSEHYRTARYLIRHLAKLSRCAHLTDMNSKNLAIVWAPNLFRAPPCPNGNDVHSLQGLNVQTGLCNYIILHAVYLFSLENEPLLSSNNERLINEDVEKFRTLSPDLKHQKFIDVNGGPSSLATYHTVIDRPMRSLSPEDAEIRTSRSTSLITFVTRSVEEFRNGVIHWRGRNNCSKKNQSTSANPHKEVVVIRSTADSAARKLRRQHVNTVVNFDATPSTSAELKRLCDHQECTSESSASIRTEPDKPHLRSHRRLNSGNETTANSSPMPTDGQLYLRQHGEIEIEGFRNLIRCHSRVAFDCKPLKAALEETLKAAASGATSSSVSSSFRSSDSDESLQLDISRYDNVSPQSNISVF</sequence>
<name>A0A158Q9A3_ENTVE</name>
<dbReference type="PROSITE" id="PS50002">
    <property type="entry name" value="SH3"/>
    <property type="match status" value="1"/>
</dbReference>
<feature type="domain" description="SH3" evidence="6">
    <location>
        <begin position="154"/>
        <end position="234"/>
    </location>
</feature>
<dbReference type="GO" id="GO:0007264">
    <property type="term" value="P:small GTPase-mediated signal transduction"/>
    <property type="evidence" value="ECO:0007669"/>
    <property type="project" value="TreeGrafter"/>
</dbReference>
<dbReference type="Pfam" id="PF00620">
    <property type="entry name" value="RhoGAP"/>
    <property type="match status" value="1"/>
</dbReference>
<dbReference type="AlphaFoldDB" id="A0A158Q9A3"/>
<keyword evidence="3" id="KW-0343">GTPase activation</keyword>
<dbReference type="SMART" id="SM00324">
    <property type="entry name" value="RhoGAP"/>
    <property type="match status" value="1"/>
</dbReference>
<organism evidence="10">
    <name type="scientific">Enterobius vermicularis</name>
    <name type="common">Human pinworm</name>
    <dbReference type="NCBI Taxonomy" id="51028"/>
    <lineage>
        <taxon>Eukaryota</taxon>
        <taxon>Metazoa</taxon>
        <taxon>Ecdysozoa</taxon>
        <taxon>Nematoda</taxon>
        <taxon>Chromadorea</taxon>
        <taxon>Rhabditida</taxon>
        <taxon>Spirurina</taxon>
        <taxon>Oxyuridomorpha</taxon>
        <taxon>Oxyuroidea</taxon>
        <taxon>Oxyuridae</taxon>
        <taxon>Enterobius</taxon>
    </lineage>
</organism>
<dbReference type="PANTHER" id="PTHR15729:SF10">
    <property type="entry name" value="GTPASE-ACTIVATING PROTEIN CDGAPR"/>
    <property type="match status" value="1"/>
</dbReference>
<dbReference type="InterPro" id="IPR000198">
    <property type="entry name" value="RhoGAP_dom"/>
</dbReference>
<accession>A0A158Q9A3</accession>
<dbReference type="SUPFAM" id="SSF50044">
    <property type="entry name" value="SH3-domain"/>
    <property type="match status" value="1"/>
</dbReference>
<evidence type="ECO:0000256" key="5">
    <source>
        <dbReference type="SAM" id="MobiDB-lite"/>
    </source>
</evidence>
<dbReference type="WBParaSite" id="EVEC_0000144801-mRNA-1">
    <property type="protein sequence ID" value="EVEC_0000144801-mRNA-1"/>
    <property type="gene ID" value="EVEC_0000144801"/>
</dbReference>
<dbReference type="Gene3D" id="2.30.30.40">
    <property type="entry name" value="SH3 Domains"/>
    <property type="match status" value="1"/>
</dbReference>
<dbReference type="GO" id="GO:0005096">
    <property type="term" value="F:GTPase activator activity"/>
    <property type="evidence" value="ECO:0007669"/>
    <property type="project" value="UniProtKB-KW"/>
</dbReference>
<dbReference type="SUPFAM" id="SSF64268">
    <property type="entry name" value="PX domain"/>
    <property type="match status" value="1"/>
</dbReference>
<evidence type="ECO:0000313" key="9">
    <source>
        <dbReference type="Proteomes" id="UP000274131"/>
    </source>
</evidence>
<dbReference type="Gene3D" id="3.30.1520.10">
    <property type="entry name" value="Phox-like domain"/>
    <property type="match status" value="1"/>
</dbReference>
<evidence type="ECO:0000259" key="6">
    <source>
        <dbReference type="PROSITE" id="PS50002"/>
    </source>
</evidence>
<dbReference type="PANTHER" id="PTHR15729">
    <property type="entry name" value="CDC42 GTPASE-ACTIVATING PROTEIN"/>
    <property type="match status" value="1"/>
</dbReference>
<feature type="domain" description="Rho-GAP" evidence="7">
    <location>
        <begin position="277"/>
        <end position="469"/>
    </location>
</feature>
<comment type="similarity">
    <text evidence="1">Belongs to the PX domain-containing GAP family.</text>
</comment>
<evidence type="ECO:0000256" key="4">
    <source>
        <dbReference type="PROSITE-ProRule" id="PRU00192"/>
    </source>
</evidence>
<evidence type="ECO:0000259" key="7">
    <source>
        <dbReference type="PROSITE" id="PS50238"/>
    </source>
</evidence>
<evidence type="ECO:0000313" key="10">
    <source>
        <dbReference type="WBParaSite" id="EVEC_0000144801-mRNA-1"/>
    </source>
</evidence>
<dbReference type="GO" id="GO:0035091">
    <property type="term" value="F:phosphatidylinositol binding"/>
    <property type="evidence" value="ECO:0007669"/>
    <property type="project" value="InterPro"/>
</dbReference>
<evidence type="ECO:0000313" key="8">
    <source>
        <dbReference type="EMBL" id="VDD86013.1"/>
    </source>
</evidence>
<dbReference type="InterPro" id="IPR051576">
    <property type="entry name" value="PX-Rho_GAP"/>
</dbReference>
<reference evidence="8 9" key="2">
    <citation type="submission" date="2018-10" db="EMBL/GenBank/DDBJ databases">
        <authorList>
            <consortium name="Pathogen Informatics"/>
        </authorList>
    </citation>
    <scope>NUCLEOTIDE SEQUENCE [LARGE SCALE GENOMIC DNA]</scope>
</reference>
<proteinExistence type="inferred from homology"/>
<dbReference type="InterPro" id="IPR036028">
    <property type="entry name" value="SH3-like_dom_sf"/>
</dbReference>
<dbReference type="InterPro" id="IPR001452">
    <property type="entry name" value="SH3_domain"/>
</dbReference>